<dbReference type="RefSeq" id="WP_078648841.1">
    <property type="nucleotide sequence ID" value="NZ_JBHSPX010000003.1"/>
</dbReference>
<organism evidence="3 4">
    <name type="scientific">Streptomyces ochraceiscleroticus</name>
    <dbReference type="NCBI Taxonomy" id="47761"/>
    <lineage>
        <taxon>Bacteria</taxon>
        <taxon>Bacillati</taxon>
        <taxon>Actinomycetota</taxon>
        <taxon>Actinomycetes</taxon>
        <taxon>Kitasatosporales</taxon>
        <taxon>Streptomycetaceae</taxon>
        <taxon>Streptomyces</taxon>
    </lineage>
</organism>
<feature type="region of interest" description="Disordered" evidence="1">
    <location>
        <begin position="1"/>
        <end position="31"/>
    </location>
</feature>
<accession>A0ABW1MG99</accession>
<dbReference type="Proteomes" id="UP001596139">
    <property type="component" value="Unassembled WGS sequence"/>
</dbReference>
<dbReference type="Pfam" id="PF04149">
    <property type="entry name" value="DUF397"/>
    <property type="match status" value="1"/>
</dbReference>
<gene>
    <name evidence="3" type="ORF">ACFP4F_09505</name>
</gene>
<dbReference type="InterPro" id="IPR007278">
    <property type="entry name" value="DUF397"/>
</dbReference>
<protein>
    <submittedName>
        <fullName evidence="3">DUF397 domain-containing protein</fullName>
    </submittedName>
</protein>
<comment type="caution">
    <text evidence="3">The sequence shown here is derived from an EMBL/GenBank/DDBJ whole genome shotgun (WGS) entry which is preliminary data.</text>
</comment>
<evidence type="ECO:0000313" key="4">
    <source>
        <dbReference type="Proteomes" id="UP001596139"/>
    </source>
</evidence>
<evidence type="ECO:0000259" key="2">
    <source>
        <dbReference type="Pfam" id="PF04149"/>
    </source>
</evidence>
<evidence type="ECO:0000256" key="1">
    <source>
        <dbReference type="SAM" id="MobiDB-lite"/>
    </source>
</evidence>
<reference evidence="4" key="1">
    <citation type="journal article" date="2019" name="Int. J. Syst. Evol. Microbiol.">
        <title>The Global Catalogue of Microorganisms (GCM) 10K type strain sequencing project: providing services to taxonomists for standard genome sequencing and annotation.</title>
        <authorList>
            <consortium name="The Broad Institute Genomics Platform"/>
            <consortium name="The Broad Institute Genome Sequencing Center for Infectious Disease"/>
            <person name="Wu L."/>
            <person name="Ma J."/>
        </authorList>
    </citation>
    <scope>NUCLEOTIDE SEQUENCE [LARGE SCALE GENOMIC DNA]</scope>
    <source>
        <strain evidence="4">CGMCC 1.15180</strain>
    </source>
</reference>
<dbReference type="EMBL" id="JBHSPX010000003">
    <property type="protein sequence ID" value="MFC6062788.1"/>
    <property type="molecule type" value="Genomic_DNA"/>
</dbReference>
<proteinExistence type="predicted"/>
<evidence type="ECO:0000313" key="3">
    <source>
        <dbReference type="EMBL" id="MFC6062788.1"/>
    </source>
</evidence>
<name>A0ABW1MG99_9ACTN</name>
<sequence length="105" mass="10673">MVIDQHTFHPARHGAVHGAGHGAEGAAARRPAHRALDLSGISWRKSSYSGGSGGDCVEMGHGAPGAVPVRDSKNPWGPALVLAPAAWSAFVTAVCDGVLERAADA</sequence>
<feature type="domain" description="DUF397" evidence="2">
    <location>
        <begin position="42"/>
        <end position="94"/>
    </location>
</feature>
<keyword evidence="4" id="KW-1185">Reference proteome</keyword>